<dbReference type="PANTHER" id="PTHR34820">
    <property type="entry name" value="INNER MEMBRANE PROTEIN YEBZ"/>
    <property type="match status" value="1"/>
</dbReference>
<feature type="transmembrane region" description="Helical" evidence="6">
    <location>
        <begin position="80"/>
        <end position="100"/>
    </location>
</feature>
<feature type="domain" description="Copper resistance protein D" evidence="7">
    <location>
        <begin position="218"/>
        <end position="318"/>
    </location>
</feature>
<feature type="transmembrane region" description="Helical" evidence="6">
    <location>
        <begin position="297"/>
        <end position="318"/>
    </location>
</feature>
<evidence type="ECO:0000256" key="6">
    <source>
        <dbReference type="SAM" id="Phobius"/>
    </source>
</evidence>
<dbReference type="GO" id="GO:0006825">
    <property type="term" value="P:copper ion transport"/>
    <property type="evidence" value="ECO:0007669"/>
    <property type="project" value="InterPro"/>
</dbReference>
<evidence type="ECO:0000259" key="7">
    <source>
        <dbReference type="Pfam" id="PF05425"/>
    </source>
</evidence>
<feature type="transmembrane region" description="Helical" evidence="6">
    <location>
        <begin position="191"/>
        <end position="210"/>
    </location>
</feature>
<keyword evidence="4 6" id="KW-1133">Transmembrane helix</keyword>
<evidence type="ECO:0000256" key="1">
    <source>
        <dbReference type="ARBA" id="ARBA00004651"/>
    </source>
</evidence>
<keyword evidence="9" id="KW-1185">Reference proteome</keyword>
<comment type="caution">
    <text evidence="8">The sequence shown here is derived from an EMBL/GenBank/DDBJ whole genome shotgun (WGS) entry which is preliminary data.</text>
</comment>
<dbReference type="PANTHER" id="PTHR34820:SF4">
    <property type="entry name" value="INNER MEMBRANE PROTEIN YEBZ"/>
    <property type="match status" value="1"/>
</dbReference>
<dbReference type="EMBL" id="BONV01000002">
    <property type="protein sequence ID" value="GIG77792.1"/>
    <property type="molecule type" value="Genomic_DNA"/>
</dbReference>
<dbReference type="Pfam" id="PF05425">
    <property type="entry name" value="CopD"/>
    <property type="match status" value="1"/>
</dbReference>
<dbReference type="GO" id="GO:0005886">
    <property type="term" value="C:plasma membrane"/>
    <property type="evidence" value="ECO:0007669"/>
    <property type="project" value="UniProtKB-SubCell"/>
</dbReference>
<proteinExistence type="predicted"/>
<feature type="transmembrane region" description="Helical" evidence="6">
    <location>
        <begin position="128"/>
        <end position="146"/>
    </location>
</feature>
<keyword evidence="5 6" id="KW-0472">Membrane</keyword>
<dbReference type="InterPro" id="IPR032694">
    <property type="entry name" value="CopC/D"/>
</dbReference>
<keyword evidence="3 6" id="KW-0812">Transmembrane</keyword>
<dbReference type="InterPro" id="IPR008457">
    <property type="entry name" value="Cu-R_CopD_dom"/>
</dbReference>
<gene>
    <name evidence="8" type="ORF">Pka01_09190</name>
</gene>
<evidence type="ECO:0000313" key="9">
    <source>
        <dbReference type="Proteomes" id="UP000630097"/>
    </source>
</evidence>
<organism evidence="8 9">
    <name type="scientific">Planotetraspora kaengkrachanensis</name>
    <dbReference type="NCBI Taxonomy" id="575193"/>
    <lineage>
        <taxon>Bacteria</taxon>
        <taxon>Bacillati</taxon>
        <taxon>Actinomycetota</taxon>
        <taxon>Actinomycetes</taxon>
        <taxon>Streptosporangiales</taxon>
        <taxon>Streptosporangiaceae</taxon>
        <taxon>Planotetraspora</taxon>
    </lineage>
</organism>
<feature type="transmembrane region" description="Helical" evidence="6">
    <location>
        <begin position="39"/>
        <end position="59"/>
    </location>
</feature>
<feature type="transmembrane region" description="Helical" evidence="6">
    <location>
        <begin position="158"/>
        <end position="179"/>
    </location>
</feature>
<reference evidence="8 9" key="1">
    <citation type="submission" date="2021-01" db="EMBL/GenBank/DDBJ databases">
        <title>Whole genome shotgun sequence of Planotetraspora kaengkrachanensis NBRC 104272.</title>
        <authorList>
            <person name="Komaki H."/>
            <person name="Tamura T."/>
        </authorList>
    </citation>
    <scope>NUCLEOTIDE SEQUENCE [LARGE SCALE GENOMIC DNA]</scope>
    <source>
        <strain evidence="8 9">NBRC 104272</strain>
    </source>
</reference>
<evidence type="ECO:0000256" key="3">
    <source>
        <dbReference type="ARBA" id="ARBA00022692"/>
    </source>
</evidence>
<dbReference type="AlphaFoldDB" id="A0A8J3PQ60"/>
<evidence type="ECO:0000256" key="2">
    <source>
        <dbReference type="ARBA" id="ARBA00022475"/>
    </source>
</evidence>
<protein>
    <submittedName>
        <fullName evidence="8">Copper resistance protein CopD</fullName>
    </submittedName>
</protein>
<comment type="subcellular location">
    <subcellularLocation>
        <location evidence="1">Cell membrane</location>
        <topology evidence="1">Multi-pass membrane protein</topology>
    </subcellularLocation>
</comment>
<evidence type="ECO:0000313" key="8">
    <source>
        <dbReference type="EMBL" id="GIG77792.1"/>
    </source>
</evidence>
<name>A0A8J3PQ60_9ACTN</name>
<feature type="transmembrane region" description="Helical" evidence="6">
    <location>
        <begin position="222"/>
        <end position="247"/>
    </location>
</feature>
<keyword evidence="2" id="KW-1003">Cell membrane</keyword>
<feature type="transmembrane region" description="Helical" evidence="6">
    <location>
        <begin position="259"/>
        <end position="277"/>
    </location>
</feature>
<evidence type="ECO:0000256" key="4">
    <source>
        <dbReference type="ARBA" id="ARBA00022989"/>
    </source>
</evidence>
<sequence length="325" mass="34068">MAWLLVISVGSAAVAVSLTAPEAVPGLPPPGPVVRLGLPAARVLVDVAATAVVGLSLLAKLLGFDRPELTEPVMRTARRWAVRAAFVWACSAVVAVVLQASEAMSPSEFPSLAQLAAYVGQISSPKGLLASAAFGMLAAAFCKLAIRYGESVPAELRIVVSLFGLLPLPVTGHAAQWYWHDLSMVSMELHITGAALWAGGLFAMTVLVAARRDLLVDALPRFSKLATVCLLVVGASGLVNGLTQLALDTELPGSLLTSPYGQLVIAKTACLVVVAVLGAKIRWRLMPWIRRGERTSLFAWAFAEVTVMAIAYGIAVVLSRASIAP</sequence>
<accession>A0A8J3PQ60</accession>
<evidence type="ECO:0000256" key="5">
    <source>
        <dbReference type="ARBA" id="ARBA00023136"/>
    </source>
</evidence>
<dbReference type="Proteomes" id="UP000630097">
    <property type="component" value="Unassembled WGS sequence"/>
</dbReference>